<reference evidence="2 3" key="1">
    <citation type="submission" date="2018-06" db="EMBL/GenBank/DDBJ databases">
        <title>Genomic Encyclopedia of Archaeal and Bacterial Type Strains, Phase II (KMG-II): from individual species to whole genera.</title>
        <authorList>
            <person name="Goeker M."/>
        </authorList>
    </citation>
    <scope>NUCLEOTIDE SEQUENCE [LARGE SCALE GENOMIC DNA]</scope>
    <source>
        <strain evidence="2 3">DSM 19830</strain>
    </source>
</reference>
<dbReference type="PROSITE" id="PS51257">
    <property type="entry name" value="PROKAR_LIPOPROTEIN"/>
    <property type="match status" value="1"/>
</dbReference>
<dbReference type="OrthoDB" id="826204at2"/>
<keyword evidence="1" id="KW-0732">Signal</keyword>
<feature type="signal peptide" evidence="1">
    <location>
        <begin position="1"/>
        <end position="21"/>
    </location>
</feature>
<feature type="chain" id="PRO_5015846416" description="Lipoprotein" evidence="1">
    <location>
        <begin position="22"/>
        <end position="218"/>
    </location>
</feature>
<keyword evidence="3" id="KW-1185">Reference proteome</keyword>
<evidence type="ECO:0000313" key="2">
    <source>
        <dbReference type="EMBL" id="PZX58184.1"/>
    </source>
</evidence>
<dbReference type="AlphaFoldDB" id="A0A2W7RCN3"/>
<evidence type="ECO:0008006" key="4">
    <source>
        <dbReference type="Google" id="ProtNLM"/>
    </source>
</evidence>
<name>A0A2W7RCN3_9BACT</name>
<dbReference type="EMBL" id="QKZT01000001">
    <property type="protein sequence ID" value="PZX58184.1"/>
    <property type="molecule type" value="Genomic_DNA"/>
</dbReference>
<evidence type="ECO:0000256" key="1">
    <source>
        <dbReference type="SAM" id="SignalP"/>
    </source>
</evidence>
<sequence>MKTIKLMAVVCLACFASSCELGNTEIVPNDEHLLINKEENIVKLILDDPLTEKYFNSLNAVFQIRELKKNTSDNNNLRITDFNSLEEFKEFVYDNFENPEETYQTIYNSASLGQEIRGKFPDIDKLSPEDFEKIVNQISFSIENVSYENAKRGQCEDQLSSDLQTCRDGALVAAAGCGLLTPTLLGALGCGGIVYLAELVCIDDADRSYGICKIYEIQ</sequence>
<protein>
    <recommendedName>
        <fullName evidence="4">Lipoprotein</fullName>
    </recommendedName>
</protein>
<dbReference type="Proteomes" id="UP000248882">
    <property type="component" value="Unassembled WGS sequence"/>
</dbReference>
<organism evidence="2 3">
    <name type="scientific">Algoriphagus chordae</name>
    <dbReference type="NCBI Taxonomy" id="237019"/>
    <lineage>
        <taxon>Bacteria</taxon>
        <taxon>Pseudomonadati</taxon>
        <taxon>Bacteroidota</taxon>
        <taxon>Cytophagia</taxon>
        <taxon>Cytophagales</taxon>
        <taxon>Cyclobacteriaceae</taxon>
        <taxon>Algoriphagus</taxon>
    </lineage>
</organism>
<proteinExistence type="predicted"/>
<comment type="caution">
    <text evidence="2">The sequence shown here is derived from an EMBL/GenBank/DDBJ whole genome shotgun (WGS) entry which is preliminary data.</text>
</comment>
<accession>A0A2W7RCN3</accession>
<dbReference type="RefSeq" id="WP_146260408.1">
    <property type="nucleotide sequence ID" value="NZ_QKZT01000001.1"/>
</dbReference>
<gene>
    <name evidence="2" type="ORF">LV85_00370</name>
</gene>
<evidence type="ECO:0000313" key="3">
    <source>
        <dbReference type="Proteomes" id="UP000248882"/>
    </source>
</evidence>